<dbReference type="PANTHER" id="PTHR35179:SF1">
    <property type="entry name" value="INTEGRAL MEMBRANE PROTEIN"/>
    <property type="match status" value="1"/>
</dbReference>
<feature type="transmembrane region" description="Helical" evidence="2">
    <location>
        <begin position="38"/>
        <end position="61"/>
    </location>
</feature>
<evidence type="ECO:0000256" key="2">
    <source>
        <dbReference type="SAM" id="Phobius"/>
    </source>
</evidence>
<dbReference type="OrthoDB" id="3205825at2759"/>
<dbReference type="KEGG" id="mlr:MELLADRAFT_89799"/>
<dbReference type="EMBL" id="GL883122">
    <property type="protein sequence ID" value="EGG03889.1"/>
    <property type="molecule type" value="Genomic_DNA"/>
</dbReference>
<feature type="compositionally biased region" description="Polar residues" evidence="1">
    <location>
        <begin position="213"/>
        <end position="235"/>
    </location>
</feature>
<evidence type="ECO:0000256" key="1">
    <source>
        <dbReference type="SAM" id="MobiDB-lite"/>
    </source>
</evidence>
<keyword evidence="2" id="KW-1133">Transmembrane helix</keyword>
<evidence type="ECO:0000313" key="3">
    <source>
        <dbReference type="EMBL" id="EGG03889.1"/>
    </source>
</evidence>
<protein>
    <submittedName>
        <fullName evidence="3">Uncharacterized protein</fullName>
    </submittedName>
</protein>
<dbReference type="AlphaFoldDB" id="F4RUP0"/>
<dbReference type="eggNOG" id="ENOG502S67X">
    <property type="taxonomic scope" value="Eukaryota"/>
</dbReference>
<evidence type="ECO:0000313" key="4">
    <source>
        <dbReference type="Proteomes" id="UP000001072"/>
    </source>
</evidence>
<dbReference type="RefSeq" id="XP_007413003.1">
    <property type="nucleotide sequence ID" value="XM_007412941.1"/>
</dbReference>
<organism evidence="4">
    <name type="scientific">Melampsora larici-populina (strain 98AG31 / pathotype 3-4-7)</name>
    <name type="common">Poplar leaf rust fungus</name>
    <dbReference type="NCBI Taxonomy" id="747676"/>
    <lineage>
        <taxon>Eukaryota</taxon>
        <taxon>Fungi</taxon>
        <taxon>Dikarya</taxon>
        <taxon>Basidiomycota</taxon>
        <taxon>Pucciniomycotina</taxon>
        <taxon>Pucciniomycetes</taxon>
        <taxon>Pucciniales</taxon>
        <taxon>Melampsoraceae</taxon>
        <taxon>Melampsora</taxon>
    </lineage>
</organism>
<proteinExistence type="predicted"/>
<feature type="transmembrane region" description="Helical" evidence="2">
    <location>
        <begin position="6"/>
        <end position="26"/>
    </location>
</feature>
<dbReference type="GeneID" id="18935333"/>
<gene>
    <name evidence="3" type="ORF">MELLADRAFT_89799</name>
</gene>
<dbReference type="STRING" id="747676.F4RUP0"/>
<sequence length="319" mass="36338">MSYFLVALTLWAIQVQIVVQIILNRISMVWSNPRHKTLLWWGVTAWITLINISVYCIWLPATLRLSDNIIMVNRIWDRLEKFLYLLTDAALNVVFIRSVKKQLVANGLTKYDKLVRFNTHIMAVSLSMDLLIIGMMSAPDRFYSVNQTNTAIFLCASLLKEMEMSAMIVAIIQSTHQLRTIHDHEPSWDVMSPYSEWYEDDDDSQSKRRKNSPVKSTSRYRPQLQILTTSTNSHRFQPAGPEKPPARRSQSGHIPIELPPMALLAEDVSDEEKPSTWSDFLKSPIMTGEAYYPDSMNSFAIISPNSSSGAVHQSSQAVS</sequence>
<keyword evidence="2" id="KW-0812">Transmembrane</keyword>
<dbReference type="Proteomes" id="UP000001072">
    <property type="component" value="Unassembled WGS sequence"/>
</dbReference>
<dbReference type="PANTHER" id="PTHR35179">
    <property type="entry name" value="PROTEIN CBG02620"/>
    <property type="match status" value="1"/>
</dbReference>
<dbReference type="VEuPathDB" id="FungiDB:MELLADRAFT_89799"/>
<feature type="region of interest" description="Disordered" evidence="1">
    <location>
        <begin position="198"/>
        <end position="253"/>
    </location>
</feature>
<keyword evidence="4" id="KW-1185">Reference proteome</keyword>
<reference evidence="4" key="1">
    <citation type="journal article" date="2011" name="Proc. Natl. Acad. Sci. U.S.A.">
        <title>Obligate biotrophy features unraveled by the genomic analysis of rust fungi.</title>
        <authorList>
            <person name="Duplessis S."/>
            <person name="Cuomo C.A."/>
            <person name="Lin Y.-C."/>
            <person name="Aerts A."/>
            <person name="Tisserant E."/>
            <person name="Veneault-Fourrey C."/>
            <person name="Joly D.L."/>
            <person name="Hacquard S."/>
            <person name="Amselem J."/>
            <person name="Cantarel B.L."/>
            <person name="Chiu R."/>
            <person name="Coutinho P.M."/>
            <person name="Feau N."/>
            <person name="Field M."/>
            <person name="Frey P."/>
            <person name="Gelhaye E."/>
            <person name="Goldberg J."/>
            <person name="Grabherr M.G."/>
            <person name="Kodira C.D."/>
            <person name="Kohler A."/>
            <person name="Kuees U."/>
            <person name="Lindquist E.A."/>
            <person name="Lucas S.M."/>
            <person name="Mago R."/>
            <person name="Mauceli E."/>
            <person name="Morin E."/>
            <person name="Murat C."/>
            <person name="Pangilinan J.L."/>
            <person name="Park R."/>
            <person name="Pearson M."/>
            <person name="Quesneville H."/>
            <person name="Rouhier N."/>
            <person name="Sakthikumar S."/>
            <person name="Salamov A.A."/>
            <person name="Schmutz J."/>
            <person name="Selles B."/>
            <person name="Shapiro H."/>
            <person name="Tanguay P."/>
            <person name="Tuskan G.A."/>
            <person name="Henrissat B."/>
            <person name="Van de Peer Y."/>
            <person name="Rouze P."/>
            <person name="Ellis J.G."/>
            <person name="Dodds P.N."/>
            <person name="Schein J.E."/>
            <person name="Zhong S."/>
            <person name="Hamelin R.C."/>
            <person name="Grigoriev I.V."/>
            <person name="Szabo L.J."/>
            <person name="Martin F."/>
        </authorList>
    </citation>
    <scope>NUCLEOTIDE SEQUENCE [LARGE SCALE GENOMIC DNA]</scope>
    <source>
        <strain evidence="4">98AG31 / pathotype 3-4-7</strain>
    </source>
</reference>
<dbReference type="HOGENOM" id="CLU_871781_0_0_1"/>
<accession>F4RUP0</accession>
<keyword evidence="2" id="KW-0472">Membrane</keyword>
<name>F4RUP0_MELLP</name>
<dbReference type="InParanoid" id="F4RUP0"/>